<dbReference type="SUPFAM" id="SSF56634">
    <property type="entry name" value="Heme-dependent catalase-like"/>
    <property type="match status" value="1"/>
</dbReference>
<dbReference type="PANTHER" id="PTHR11465">
    <property type="entry name" value="CATALASE"/>
    <property type="match status" value="1"/>
</dbReference>
<keyword evidence="5 7" id="KW-0560">Oxidoreductase</keyword>
<keyword evidence="10" id="KW-0732">Signal</keyword>
<sequence length="339" mass="37068">MIRIRNRWFRWLAIALATLVASIGIATVSFAATGVTPDQVLSAIEGTFGVNVGQRRNHIKGTCAVGNFVATAEAKTYSRSPLFSGKSIPVVARFSLAGGNPKAPDTAKNPRGLGLQFQLPNNRFLNMALINTPVFGVASPEGFYENILAIRPDPTTGKPDPEKVKAFREKYPENKAQAAFLASNNPPTSYANTSYFGLHAFKFINQTNQTRLVRWQFVPQDGEKRLTDAELQAAPANFLEQKLIERTQQSPVKWDFWITLGQPGDAEDNPTIAWPSDRQQVKVGTLTLTAASPQPGAACEGINYDPLVLSDGIEPTNDPVLQFRSGVYALSYSKRSRGL</sequence>
<dbReference type="GO" id="GO:0042744">
    <property type="term" value="P:hydrogen peroxide catabolic process"/>
    <property type="evidence" value="ECO:0007669"/>
    <property type="project" value="TreeGrafter"/>
</dbReference>
<evidence type="ECO:0000256" key="10">
    <source>
        <dbReference type="SAM" id="SignalP"/>
    </source>
</evidence>
<accession>A0AAN1QNX5</accession>
<dbReference type="InterPro" id="IPR011614">
    <property type="entry name" value="Catalase_core"/>
</dbReference>
<feature type="chain" id="PRO_5043045074" description="Catalase-related peroxidase" evidence="10">
    <location>
        <begin position="32"/>
        <end position="339"/>
    </location>
</feature>
<comment type="function">
    <text evidence="7">Has an organic peroxide-dependent peroxidase activity.</text>
</comment>
<evidence type="ECO:0000256" key="2">
    <source>
        <dbReference type="ARBA" id="ARBA00022559"/>
    </source>
</evidence>
<evidence type="ECO:0000256" key="6">
    <source>
        <dbReference type="ARBA" id="ARBA00023004"/>
    </source>
</evidence>
<evidence type="ECO:0000259" key="11">
    <source>
        <dbReference type="SMART" id="SM01060"/>
    </source>
</evidence>
<comment type="cofactor">
    <cofactor evidence="7">
        <name>heme</name>
        <dbReference type="ChEBI" id="CHEBI:30413"/>
    </cofactor>
</comment>
<dbReference type="InterPro" id="IPR024168">
    <property type="entry name" value="Catalase_SrpA-type_pred"/>
</dbReference>
<evidence type="ECO:0000256" key="9">
    <source>
        <dbReference type="PIRSR" id="PIRSR000296-2"/>
    </source>
</evidence>
<name>A0AAN1QNX5_SYNEL</name>
<dbReference type="CDD" id="cd08153">
    <property type="entry name" value="srpA_like"/>
    <property type="match status" value="1"/>
</dbReference>
<evidence type="ECO:0000313" key="12">
    <source>
        <dbReference type="EMBL" id="AZB72643.1"/>
    </source>
</evidence>
<dbReference type="PIRSF" id="PIRSF000296">
    <property type="entry name" value="SrpA"/>
    <property type="match status" value="1"/>
</dbReference>
<dbReference type="PANTHER" id="PTHR11465:SF9">
    <property type="entry name" value="CATALASE"/>
    <property type="match status" value="1"/>
</dbReference>
<dbReference type="GO" id="GO:0042542">
    <property type="term" value="P:response to hydrogen peroxide"/>
    <property type="evidence" value="ECO:0007669"/>
    <property type="project" value="TreeGrafter"/>
</dbReference>
<proteinExistence type="inferred from homology"/>
<evidence type="ECO:0000256" key="3">
    <source>
        <dbReference type="ARBA" id="ARBA00022617"/>
    </source>
</evidence>
<keyword evidence="6 7" id="KW-0408">Iron</keyword>
<evidence type="ECO:0000256" key="1">
    <source>
        <dbReference type="ARBA" id="ARBA00005329"/>
    </source>
</evidence>
<comment type="similarity">
    <text evidence="1 7">Belongs to the catalase family.</text>
</comment>
<dbReference type="GO" id="GO:0004096">
    <property type="term" value="F:catalase activity"/>
    <property type="evidence" value="ECO:0007669"/>
    <property type="project" value="InterPro"/>
</dbReference>
<dbReference type="InterPro" id="IPR018028">
    <property type="entry name" value="Catalase"/>
</dbReference>
<evidence type="ECO:0000313" key="13">
    <source>
        <dbReference type="Proteomes" id="UP000267249"/>
    </source>
</evidence>
<feature type="binding site" description="axial binding residue" evidence="9">
    <location>
        <position position="328"/>
    </location>
    <ligand>
        <name>heme</name>
        <dbReference type="ChEBI" id="CHEBI:30413"/>
    </ligand>
    <ligandPart>
        <name>Fe</name>
        <dbReference type="ChEBI" id="CHEBI:18248"/>
    </ligandPart>
</feature>
<gene>
    <name evidence="12" type="ORF">DOP62_07905</name>
</gene>
<dbReference type="Gene3D" id="1.20.1280.120">
    <property type="match status" value="1"/>
</dbReference>
<dbReference type="EC" id="1.11.1.-" evidence="7"/>
<dbReference type="GO" id="GO:0020037">
    <property type="term" value="F:heme binding"/>
    <property type="evidence" value="ECO:0007669"/>
    <property type="project" value="InterPro"/>
</dbReference>
<evidence type="ECO:0000256" key="4">
    <source>
        <dbReference type="ARBA" id="ARBA00022723"/>
    </source>
</evidence>
<evidence type="ECO:0000256" key="5">
    <source>
        <dbReference type="ARBA" id="ARBA00023002"/>
    </source>
</evidence>
<reference evidence="12 13" key="1">
    <citation type="journal article" date="2018" name="Sci. Rep.">
        <title>Genome Features and Biochemical Characteristics of a Robust, Fast Growing and Naturally Transformable Cyanobacterium Synechococcus elongatus PCC 11801 Isolated from India.</title>
        <authorList>
            <person name="Jaiswal D."/>
            <person name="Sengupta A."/>
            <person name="Sohoni S."/>
            <person name="Sengupta S."/>
            <person name="Phadnavis A.G."/>
            <person name="Pakrasi H.B."/>
            <person name="Wangikar P.P."/>
        </authorList>
    </citation>
    <scope>NUCLEOTIDE SEQUENCE [LARGE SCALE GENOMIC DNA]</scope>
    <source>
        <strain evidence="12 13">PCC 11801</strain>
    </source>
</reference>
<keyword evidence="3 7" id="KW-0349">Heme</keyword>
<protein>
    <recommendedName>
        <fullName evidence="7">Catalase-related peroxidase</fullName>
        <ecNumber evidence="7">1.11.1.-</ecNumber>
    </recommendedName>
</protein>
<dbReference type="GO" id="GO:0005737">
    <property type="term" value="C:cytoplasm"/>
    <property type="evidence" value="ECO:0007669"/>
    <property type="project" value="TreeGrafter"/>
</dbReference>
<feature type="signal peptide" evidence="10">
    <location>
        <begin position="1"/>
        <end position="31"/>
    </location>
</feature>
<evidence type="ECO:0000256" key="8">
    <source>
        <dbReference type="PIRSR" id="PIRSR000296-1"/>
    </source>
</evidence>
<dbReference type="RefSeq" id="WP_208672805.1">
    <property type="nucleotide sequence ID" value="NZ_CP030139.2"/>
</dbReference>
<dbReference type="AlphaFoldDB" id="A0AAN1QNX5"/>
<organism evidence="12 13">
    <name type="scientific">Synechococcus elongatus PCC 11801</name>
    <dbReference type="NCBI Taxonomy" id="2219813"/>
    <lineage>
        <taxon>Bacteria</taxon>
        <taxon>Bacillati</taxon>
        <taxon>Cyanobacteriota</taxon>
        <taxon>Cyanophyceae</taxon>
        <taxon>Synechococcales</taxon>
        <taxon>Synechococcaceae</taxon>
        <taxon>Synechococcus</taxon>
    </lineage>
</organism>
<dbReference type="PRINTS" id="PR00067">
    <property type="entry name" value="CATALASE"/>
</dbReference>
<dbReference type="Gene3D" id="2.40.180.10">
    <property type="entry name" value="Catalase core domain"/>
    <property type="match status" value="1"/>
</dbReference>
<feature type="active site" evidence="8">
    <location>
        <position position="58"/>
    </location>
</feature>
<dbReference type="InterPro" id="IPR020835">
    <property type="entry name" value="Catalase_sf"/>
</dbReference>
<keyword evidence="4 7" id="KW-0479">Metal-binding</keyword>
<dbReference type="GO" id="GO:0046872">
    <property type="term" value="F:metal ion binding"/>
    <property type="evidence" value="ECO:0007669"/>
    <property type="project" value="UniProtKB-KW"/>
</dbReference>
<dbReference type="Proteomes" id="UP000267249">
    <property type="component" value="Chromosome"/>
</dbReference>
<evidence type="ECO:0000256" key="7">
    <source>
        <dbReference type="PIRNR" id="PIRNR000296"/>
    </source>
</evidence>
<feature type="domain" description="Catalase core" evidence="11">
    <location>
        <begin position="27"/>
        <end position="339"/>
    </location>
</feature>
<dbReference type="SMART" id="SM01060">
    <property type="entry name" value="Catalase"/>
    <property type="match status" value="1"/>
</dbReference>
<dbReference type="EMBL" id="CP030139">
    <property type="protein sequence ID" value="AZB72643.1"/>
    <property type="molecule type" value="Genomic_DNA"/>
</dbReference>
<keyword evidence="2 7" id="KW-0575">Peroxidase</keyword>
<dbReference type="Pfam" id="PF00199">
    <property type="entry name" value="Catalase"/>
    <property type="match status" value="1"/>
</dbReference>
<dbReference type="PROSITE" id="PS51402">
    <property type="entry name" value="CATALASE_3"/>
    <property type="match status" value="1"/>
</dbReference>